<evidence type="ECO:0000259" key="10">
    <source>
        <dbReference type="Pfam" id="PF04083"/>
    </source>
</evidence>
<evidence type="ECO:0000313" key="11">
    <source>
        <dbReference type="EMBL" id="GJM99667.1"/>
    </source>
</evidence>
<dbReference type="Pfam" id="PF04083">
    <property type="entry name" value="Abhydro_lipase"/>
    <property type="match status" value="1"/>
</dbReference>
<evidence type="ECO:0000256" key="1">
    <source>
        <dbReference type="ARBA" id="ARBA00010701"/>
    </source>
</evidence>
<gene>
    <name evidence="11" type="primary">ga16788</name>
    <name evidence="11" type="ORF">PR202_ga16788</name>
</gene>
<feature type="active site" description="Charge relay system" evidence="8">
    <location>
        <position position="396"/>
    </location>
</feature>
<dbReference type="FunFam" id="3.40.50.1820:FF:000057">
    <property type="entry name" value="Lipase"/>
    <property type="match status" value="1"/>
</dbReference>
<keyword evidence="5" id="KW-0443">Lipid metabolism</keyword>
<dbReference type="PANTHER" id="PTHR11005">
    <property type="entry name" value="LYSOSOMAL ACID LIPASE-RELATED"/>
    <property type="match status" value="1"/>
</dbReference>
<feature type="domain" description="Partial AB-hydrolase lipase" evidence="10">
    <location>
        <begin position="60"/>
        <end position="117"/>
    </location>
</feature>
<dbReference type="Proteomes" id="UP001054889">
    <property type="component" value="Unassembled WGS sequence"/>
</dbReference>
<keyword evidence="6" id="KW-0325">Glycoprotein</keyword>
<evidence type="ECO:0000256" key="9">
    <source>
        <dbReference type="SAM" id="SignalP"/>
    </source>
</evidence>
<evidence type="ECO:0000313" key="12">
    <source>
        <dbReference type="Proteomes" id="UP001054889"/>
    </source>
</evidence>
<evidence type="ECO:0000256" key="5">
    <source>
        <dbReference type="ARBA" id="ARBA00023098"/>
    </source>
</evidence>
<dbReference type="Gene3D" id="3.40.50.1820">
    <property type="entry name" value="alpha/beta hydrolase"/>
    <property type="match status" value="1"/>
</dbReference>
<keyword evidence="4 7" id="KW-0442">Lipid degradation</keyword>
<keyword evidence="12" id="KW-1185">Reference proteome</keyword>
<reference evidence="11" key="2">
    <citation type="submission" date="2021-12" db="EMBL/GenBank/DDBJ databases">
        <title>Resequencing data analysis of finger millet.</title>
        <authorList>
            <person name="Hatakeyama M."/>
            <person name="Aluri S."/>
            <person name="Balachadran M.T."/>
            <person name="Sivarajan S.R."/>
            <person name="Poveda L."/>
            <person name="Shimizu-Inatsugi R."/>
            <person name="Schlapbach R."/>
            <person name="Sreeman S.M."/>
            <person name="Shimizu K.K."/>
        </authorList>
    </citation>
    <scope>NUCLEOTIDE SEQUENCE</scope>
</reference>
<comment type="similarity">
    <text evidence="1 7">Belongs to the AB hydrolase superfamily. Lipase family.</text>
</comment>
<keyword evidence="3 7" id="KW-0378">Hydrolase</keyword>
<dbReference type="AlphaFoldDB" id="A0AAV5CMJ8"/>
<evidence type="ECO:0000256" key="2">
    <source>
        <dbReference type="ARBA" id="ARBA00022729"/>
    </source>
</evidence>
<evidence type="ECO:0000256" key="6">
    <source>
        <dbReference type="ARBA" id="ARBA00023180"/>
    </source>
</evidence>
<feature type="active site" description="Nucleophile" evidence="8">
    <location>
        <position position="192"/>
    </location>
</feature>
<dbReference type="InterPro" id="IPR025483">
    <property type="entry name" value="Lipase_euk"/>
</dbReference>
<keyword evidence="2 9" id="KW-0732">Signal</keyword>
<feature type="active site" description="Charge relay system" evidence="8">
    <location>
        <position position="367"/>
    </location>
</feature>
<evidence type="ECO:0000256" key="4">
    <source>
        <dbReference type="ARBA" id="ARBA00022963"/>
    </source>
</evidence>
<accession>A0AAV5CMJ8</accession>
<feature type="signal peptide" evidence="9">
    <location>
        <begin position="1"/>
        <end position="36"/>
    </location>
</feature>
<feature type="chain" id="PRO_5043506758" description="Lipase" evidence="9">
    <location>
        <begin position="37"/>
        <end position="427"/>
    </location>
</feature>
<dbReference type="InterPro" id="IPR029058">
    <property type="entry name" value="AB_hydrolase_fold"/>
</dbReference>
<evidence type="ECO:0000256" key="3">
    <source>
        <dbReference type="ARBA" id="ARBA00022801"/>
    </source>
</evidence>
<name>A0AAV5CMJ8_ELECO</name>
<comment type="caution">
    <text evidence="11">The sequence shown here is derived from an EMBL/GenBank/DDBJ whole genome shotgun (WGS) entry which is preliminary data.</text>
</comment>
<sequence>MSLDSAAAGMVGPGALATAPPLLLLLFCCVAAGARASPATEALRRVAPRSTGGGGLCEQLLLPLGYPCTEHTIETNDGFLLSIQHIPRGKNGAADNAGPPVFLQHGLFQGGDTWFINSPEQSLGYILADNGFDVWIGNVRGTHWSKGHSTYSVHDKLFWDWSWQELAEYDLLAMLSYVYTVTQSKLLYVGHSQGTIMGLAALTMPEVVKMISSAALLCPISYLDHVSAGFVLRAVAMHLDQMLVTMGIHQLNFRSNSLTLGLVKDHFSRQLSSSCLSDCLELQLPIDLDRSFICATVVVIAYGGLCNHSKTSTCMFPLAVIRKGTFAKYDYGWWGNLRFYGQLHPPPFDIRSIPKSLPIWMGYGGRDALADVTDVERTVQELRSTPEMLYIRDYGHIDFIMSVKAKDDVYVHLMRFLKAKQGWHSSY</sequence>
<dbReference type="EMBL" id="BQKI01000007">
    <property type="protein sequence ID" value="GJM99667.1"/>
    <property type="molecule type" value="Genomic_DNA"/>
</dbReference>
<proteinExistence type="inferred from homology"/>
<evidence type="ECO:0000256" key="8">
    <source>
        <dbReference type="PIRSR" id="PIRSR000862-1"/>
    </source>
</evidence>
<dbReference type="GO" id="GO:0016788">
    <property type="term" value="F:hydrolase activity, acting on ester bonds"/>
    <property type="evidence" value="ECO:0007669"/>
    <property type="project" value="InterPro"/>
</dbReference>
<reference evidence="11" key="1">
    <citation type="journal article" date="2018" name="DNA Res.">
        <title>Multiple hybrid de novo genome assembly of finger millet, an orphan allotetraploid crop.</title>
        <authorList>
            <person name="Hatakeyama M."/>
            <person name="Aluri S."/>
            <person name="Balachadran M.T."/>
            <person name="Sivarajan S.R."/>
            <person name="Patrignani A."/>
            <person name="Gruter S."/>
            <person name="Poveda L."/>
            <person name="Shimizu-Inatsugi R."/>
            <person name="Baeten J."/>
            <person name="Francoijs K.J."/>
            <person name="Nataraja K.N."/>
            <person name="Reddy Y.A.N."/>
            <person name="Phadnis S."/>
            <person name="Ravikumar R.L."/>
            <person name="Schlapbach R."/>
            <person name="Sreeman S.M."/>
            <person name="Shimizu K.K."/>
        </authorList>
    </citation>
    <scope>NUCLEOTIDE SEQUENCE</scope>
</reference>
<dbReference type="PIRSF" id="PIRSF000862">
    <property type="entry name" value="Steryl_ester_lip"/>
    <property type="match status" value="1"/>
</dbReference>
<protein>
    <recommendedName>
        <fullName evidence="7">Lipase</fullName>
    </recommendedName>
</protein>
<dbReference type="SUPFAM" id="SSF53474">
    <property type="entry name" value="alpha/beta-Hydrolases"/>
    <property type="match status" value="1"/>
</dbReference>
<dbReference type="GO" id="GO:0016042">
    <property type="term" value="P:lipid catabolic process"/>
    <property type="evidence" value="ECO:0007669"/>
    <property type="project" value="UniProtKB-KW"/>
</dbReference>
<evidence type="ECO:0000256" key="7">
    <source>
        <dbReference type="PIRNR" id="PIRNR000862"/>
    </source>
</evidence>
<dbReference type="InterPro" id="IPR006693">
    <property type="entry name" value="AB_hydrolase_lipase"/>
</dbReference>
<organism evidence="11 12">
    <name type="scientific">Eleusine coracana subsp. coracana</name>
    <dbReference type="NCBI Taxonomy" id="191504"/>
    <lineage>
        <taxon>Eukaryota</taxon>
        <taxon>Viridiplantae</taxon>
        <taxon>Streptophyta</taxon>
        <taxon>Embryophyta</taxon>
        <taxon>Tracheophyta</taxon>
        <taxon>Spermatophyta</taxon>
        <taxon>Magnoliopsida</taxon>
        <taxon>Liliopsida</taxon>
        <taxon>Poales</taxon>
        <taxon>Poaceae</taxon>
        <taxon>PACMAD clade</taxon>
        <taxon>Chloridoideae</taxon>
        <taxon>Cynodonteae</taxon>
        <taxon>Eleusininae</taxon>
        <taxon>Eleusine</taxon>
    </lineage>
</organism>